<evidence type="ECO:0000256" key="5">
    <source>
        <dbReference type="ARBA" id="ARBA00022490"/>
    </source>
</evidence>
<proteinExistence type="inferred from homology"/>
<dbReference type="AlphaFoldDB" id="A0A1I5UBF4"/>
<reference evidence="11 12" key="1">
    <citation type="submission" date="2016-10" db="EMBL/GenBank/DDBJ databases">
        <authorList>
            <person name="de Groot N.N."/>
        </authorList>
    </citation>
    <scope>NUCLEOTIDE SEQUENCE [LARGE SCALE GENOMIC DNA]</scope>
    <source>
        <strain evidence="11 12">DSM 20678</strain>
    </source>
</reference>
<dbReference type="HAMAP" id="MF_00060">
    <property type="entry name" value="SurE"/>
    <property type="match status" value="1"/>
</dbReference>
<evidence type="ECO:0000256" key="4">
    <source>
        <dbReference type="ARBA" id="ARBA00011062"/>
    </source>
</evidence>
<evidence type="ECO:0000256" key="8">
    <source>
        <dbReference type="ARBA" id="ARBA00022801"/>
    </source>
</evidence>
<dbReference type="FunFam" id="3.40.1210.10:FF:000001">
    <property type="entry name" value="5'/3'-nucleotidase SurE"/>
    <property type="match status" value="1"/>
</dbReference>
<evidence type="ECO:0000313" key="11">
    <source>
        <dbReference type="EMBL" id="SFP92267.1"/>
    </source>
</evidence>
<keyword evidence="6 9" id="KW-0479">Metal-binding</keyword>
<feature type="binding site" evidence="9">
    <location>
        <position position="8"/>
    </location>
    <ligand>
        <name>a divalent metal cation</name>
        <dbReference type="ChEBI" id="CHEBI:60240"/>
    </ligand>
</feature>
<feature type="domain" description="Survival protein SurE-like phosphatase/nucleotidase" evidence="10">
    <location>
        <begin position="3"/>
        <end position="188"/>
    </location>
</feature>
<evidence type="ECO:0000259" key="10">
    <source>
        <dbReference type="Pfam" id="PF01975"/>
    </source>
</evidence>
<dbReference type="InterPro" id="IPR002828">
    <property type="entry name" value="SurE-like_Pase/nucleotidase"/>
</dbReference>
<dbReference type="SUPFAM" id="SSF64167">
    <property type="entry name" value="SurE-like"/>
    <property type="match status" value="1"/>
</dbReference>
<evidence type="ECO:0000256" key="1">
    <source>
        <dbReference type="ARBA" id="ARBA00000815"/>
    </source>
</evidence>
<name>A0A1I5UBF4_9FIRM</name>
<protein>
    <recommendedName>
        <fullName evidence="9">5'-nucleotidase SurE</fullName>
        <ecNumber evidence="9">3.1.3.5</ecNumber>
    </recommendedName>
    <alternativeName>
        <fullName evidence="9">Nucleoside 5'-monophosphate phosphohydrolase</fullName>
    </alternativeName>
</protein>
<dbReference type="GO" id="GO:0046872">
    <property type="term" value="F:metal ion binding"/>
    <property type="evidence" value="ECO:0007669"/>
    <property type="project" value="UniProtKB-UniRule"/>
</dbReference>
<dbReference type="EMBL" id="FOXR01000006">
    <property type="protein sequence ID" value="SFP92267.1"/>
    <property type="molecule type" value="Genomic_DNA"/>
</dbReference>
<keyword evidence="8 9" id="KW-0378">Hydrolase</keyword>
<dbReference type="NCBIfam" id="NF001492">
    <property type="entry name" value="PRK00346.2-2"/>
    <property type="match status" value="1"/>
</dbReference>
<dbReference type="GO" id="GO:0000166">
    <property type="term" value="F:nucleotide binding"/>
    <property type="evidence" value="ECO:0007669"/>
    <property type="project" value="UniProtKB-KW"/>
</dbReference>
<feature type="binding site" evidence="9">
    <location>
        <position position="39"/>
    </location>
    <ligand>
        <name>a divalent metal cation</name>
        <dbReference type="ChEBI" id="CHEBI:60240"/>
    </ligand>
</feature>
<evidence type="ECO:0000313" key="12">
    <source>
        <dbReference type="Proteomes" id="UP000198577"/>
    </source>
</evidence>
<comment type="similarity">
    <text evidence="4 9">Belongs to the SurE nucleotidase family.</text>
</comment>
<evidence type="ECO:0000256" key="3">
    <source>
        <dbReference type="ARBA" id="ARBA00004496"/>
    </source>
</evidence>
<dbReference type="Proteomes" id="UP000198577">
    <property type="component" value="Unassembled WGS sequence"/>
</dbReference>
<dbReference type="STRING" id="937334.SAMN05444406_106109"/>
<dbReference type="PANTHER" id="PTHR30457:SF12">
    <property type="entry name" value="5'_3'-NUCLEOTIDASE SURE"/>
    <property type="match status" value="1"/>
</dbReference>
<gene>
    <name evidence="9" type="primary">surE</name>
    <name evidence="11" type="ORF">SAMN05444406_106109</name>
</gene>
<comment type="function">
    <text evidence="9">Nucleotidase that shows phosphatase activity on nucleoside 5'-monophosphates.</text>
</comment>
<dbReference type="EC" id="3.1.3.5" evidence="9"/>
<evidence type="ECO:0000256" key="6">
    <source>
        <dbReference type="ARBA" id="ARBA00022723"/>
    </source>
</evidence>
<accession>A0A1I5UBF4</accession>
<feature type="binding site" evidence="9">
    <location>
        <position position="96"/>
    </location>
    <ligand>
        <name>a divalent metal cation</name>
        <dbReference type="ChEBI" id="CHEBI:60240"/>
    </ligand>
</feature>
<keyword evidence="12" id="KW-1185">Reference proteome</keyword>
<sequence length="256" mass="27819">MRILVCNDDGISSKGIIQLAQSMSRIGEVVVAAPDEERSATGHAITLHKPLRIEPVKLPDVDVEAYSVNGTPADCVKIGVDVIMKRKVDLVISGINRGPNLGTDVIYSGTVSAAIEGCILGIPSVAISLVSYESNDFSYAGEVAVEVTQKLLQHGLPRGALLNVNVPAVPKEEIKGIKVVRLGIRRYAETYIKRLDLRGKPYYWLTGEAIETSQEDMQLDTDIAAVSQNYIAITPIHLDLTLYPFMDAVASWFKGQ</sequence>
<keyword evidence="5 9" id="KW-0963">Cytoplasm</keyword>
<evidence type="ECO:0000256" key="7">
    <source>
        <dbReference type="ARBA" id="ARBA00022741"/>
    </source>
</evidence>
<dbReference type="GO" id="GO:0004309">
    <property type="term" value="F:exopolyphosphatase activity"/>
    <property type="evidence" value="ECO:0007669"/>
    <property type="project" value="TreeGrafter"/>
</dbReference>
<dbReference type="GO" id="GO:0005737">
    <property type="term" value="C:cytoplasm"/>
    <property type="evidence" value="ECO:0007669"/>
    <property type="project" value="UniProtKB-SubCell"/>
</dbReference>
<keyword evidence="7 9" id="KW-0547">Nucleotide-binding</keyword>
<evidence type="ECO:0000256" key="9">
    <source>
        <dbReference type="HAMAP-Rule" id="MF_00060"/>
    </source>
</evidence>
<comment type="cofactor">
    <cofactor evidence="9">
        <name>a divalent metal cation</name>
        <dbReference type="ChEBI" id="CHEBI:60240"/>
    </cofactor>
    <text evidence="9">Binds 1 divalent metal cation per subunit.</text>
</comment>
<dbReference type="NCBIfam" id="TIGR00087">
    <property type="entry name" value="surE"/>
    <property type="match status" value="1"/>
</dbReference>
<comment type="subcellular location">
    <subcellularLocation>
        <location evidence="3 9">Cytoplasm</location>
    </subcellularLocation>
</comment>
<comment type="catalytic activity">
    <reaction evidence="1 9">
        <text>a ribonucleoside 5'-phosphate + H2O = a ribonucleoside + phosphate</text>
        <dbReference type="Rhea" id="RHEA:12484"/>
        <dbReference type="ChEBI" id="CHEBI:15377"/>
        <dbReference type="ChEBI" id="CHEBI:18254"/>
        <dbReference type="ChEBI" id="CHEBI:43474"/>
        <dbReference type="ChEBI" id="CHEBI:58043"/>
        <dbReference type="EC" id="3.1.3.5"/>
    </reaction>
</comment>
<dbReference type="PANTHER" id="PTHR30457">
    <property type="entry name" value="5'-NUCLEOTIDASE SURE"/>
    <property type="match status" value="1"/>
</dbReference>
<dbReference type="GO" id="GO:0008253">
    <property type="term" value="F:5'-nucleotidase activity"/>
    <property type="evidence" value="ECO:0007669"/>
    <property type="project" value="UniProtKB-UniRule"/>
</dbReference>
<dbReference type="OrthoDB" id="9780815at2"/>
<dbReference type="InterPro" id="IPR030048">
    <property type="entry name" value="SurE"/>
</dbReference>
<dbReference type="GO" id="GO:0008254">
    <property type="term" value="F:3'-nucleotidase activity"/>
    <property type="evidence" value="ECO:0007669"/>
    <property type="project" value="TreeGrafter"/>
</dbReference>
<comment type="cofactor">
    <cofactor evidence="2">
        <name>Mg(2+)</name>
        <dbReference type="ChEBI" id="CHEBI:18420"/>
    </cofactor>
</comment>
<feature type="binding site" evidence="9">
    <location>
        <position position="9"/>
    </location>
    <ligand>
        <name>a divalent metal cation</name>
        <dbReference type="ChEBI" id="CHEBI:60240"/>
    </ligand>
</feature>
<dbReference type="RefSeq" id="WP_092282101.1">
    <property type="nucleotide sequence ID" value="NZ_FOXR01000006.1"/>
</dbReference>
<dbReference type="Pfam" id="PF01975">
    <property type="entry name" value="SurE"/>
    <property type="match status" value="1"/>
</dbReference>
<dbReference type="NCBIfam" id="NF001490">
    <property type="entry name" value="PRK00346.1-4"/>
    <property type="match status" value="1"/>
</dbReference>
<dbReference type="Gene3D" id="3.40.1210.10">
    <property type="entry name" value="Survival protein SurE-like phosphatase/nucleotidase"/>
    <property type="match status" value="1"/>
</dbReference>
<evidence type="ECO:0000256" key="2">
    <source>
        <dbReference type="ARBA" id="ARBA00001946"/>
    </source>
</evidence>
<dbReference type="InterPro" id="IPR036523">
    <property type="entry name" value="SurE-like_sf"/>
</dbReference>
<organism evidence="11 12">
    <name type="scientific">Caldicoprobacter faecalis</name>
    <dbReference type="NCBI Taxonomy" id="937334"/>
    <lineage>
        <taxon>Bacteria</taxon>
        <taxon>Bacillati</taxon>
        <taxon>Bacillota</taxon>
        <taxon>Clostridia</taxon>
        <taxon>Caldicoprobacterales</taxon>
        <taxon>Caldicoprobacteraceae</taxon>
        <taxon>Caldicoprobacter</taxon>
    </lineage>
</organism>